<feature type="region of interest" description="Disordered" evidence="1">
    <location>
        <begin position="179"/>
        <end position="203"/>
    </location>
</feature>
<protein>
    <recommendedName>
        <fullName evidence="3">GIY-YIG nuclease family protein</fullName>
    </recommendedName>
</protein>
<proteinExistence type="predicted"/>
<feature type="compositionally biased region" description="Low complexity" evidence="1">
    <location>
        <begin position="40"/>
        <end position="73"/>
    </location>
</feature>
<name>A0AAT9HW04_9ACTN</name>
<organism evidence="2">
    <name type="scientific">Streptomyces haneummycinicus</name>
    <dbReference type="NCBI Taxonomy" id="3074435"/>
    <lineage>
        <taxon>Bacteria</taxon>
        <taxon>Bacillati</taxon>
        <taxon>Actinomycetota</taxon>
        <taxon>Actinomycetes</taxon>
        <taxon>Kitasatosporales</taxon>
        <taxon>Streptomycetaceae</taxon>
        <taxon>Streptomyces</taxon>
    </lineage>
</organism>
<evidence type="ECO:0000256" key="1">
    <source>
        <dbReference type="SAM" id="MobiDB-lite"/>
    </source>
</evidence>
<evidence type="ECO:0008006" key="3">
    <source>
        <dbReference type="Google" id="ProtNLM"/>
    </source>
</evidence>
<dbReference type="AlphaFoldDB" id="A0AAT9HW04"/>
<feature type="compositionally biased region" description="Pro residues" evidence="1">
    <location>
        <begin position="189"/>
        <end position="203"/>
    </location>
</feature>
<reference evidence="2" key="1">
    <citation type="submission" date="2024-06" db="EMBL/GenBank/DDBJ databases">
        <authorList>
            <consortium name="consrtm"/>
            <person name="Uemura M."/>
            <person name="Terahara T."/>
        </authorList>
    </citation>
    <scope>NUCLEOTIDE SEQUENCE</scope>
    <source>
        <strain evidence="2">KM77-8</strain>
    </source>
</reference>
<feature type="compositionally biased region" description="Polar residues" evidence="1">
    <location>
        <begin position="11"/>
        <end position="39"/>
    </location>
</feature>
<evidence type="ECO:0000313" key="2">
    <source>
        <dbReference type="EMBL" id="BFO21729.1"/>
    </source>
</evidence>
<sequence length="203" mass="20310">MVRPDAAAGSRATTADTSAGNRATGTSTGNRATGASTGNRATGASTGSDATGTSTGSRATGASAGNRATGAARVGTSATAQRREPATTPSTASDTVNGTYLAAYALGTGRGFVLGVASPTAPRRPHHRLRRGRPSLLLTGRHRSGTTTAHSSALVRLLLGTPPEKVASLLGGERWHVVHARPDGETAPDPWPPPPSPPLSAPP</sequence>
<dbReference type="EMBL" id="AP035768">
    <property type="protein sequence ID" value="BFO21729.1"/>
    <property type="molecule type" value="Genomic_DNA"/>
</dbReference>
<accession>A0AAT9HW04</accession>
<feature type="region of interest" description="Disordered" evidence="1">
    <location>
        <begin position="1"/>
        <end position="94"/>
    </location>
</feature>
<reference evidence="2" key="2">
    <citation type="submission" date="2024-07" db="EMBL/GenBank/DDBJ databases">
        <title>Streptomyces haneummycinica sp. nov., a new antibiotic-producing actinobacterium isolated from marine sediment.</title>
        <authorList>
            <person name="Uemura M."/>
            <person name="Hamada M."/>
            <person name="Hirano S."/>
            <person name="Kobayashi K."/>
            <person name="Ohshiro T."/>
            <person name="Kobayashi T."/>
            <person name="Terahara T."/>
        </authorList>
    </citation>
    <scope>NUCLEOTIDE SEQUENCE</scope>
    <source>
        <strain evidence="2">KM77-8</strain>
    </source>
</reference>
<gene>
    <name evidence="2" type="ORF">SHKM778_81170</name>
</gene>